<dbReference type="AlphaFoldDB" id="A0A0F9GYU0"/>
<comment type="caution">
    <text evidence="1">The sequence shown here is derived from an EMBL/GenBank/DDBJ whole genome shotgun (WGS) entry which is preliminary data.</text>
</comment>
<reference evidence="1" key="1">
    <citation type="journal article" date="2015" name="Nature">
        <title>Complex archaea that bridge the gap between prokaryotes and eukaryotes.</title>
        <authorList>
            <person name="Spang A."/>
            <person name="Saw J.H."/>
            <person name="Jorgensen S.L."/>
            <person name="Zaremba-Niedzwiedzka K."/>
            <person name="Martijn J."/>
            <person name="Lind A.E."/>
            <person name="van Eijk R."/>
            <person name="Schleper C."/>
            <person name="Guy L."/>
            <person name="Ettema T.J."/>
        </authorList>
    </citation>
    <scope>NUCLEOTIDE SEQUENCE</scope>
</reference>
<gene>
    <name evidence="1" type="ORF">LCGC14_1769190</name>
</gene>
<name>A0A0F9GYU0_9ZZZZ</name>
<dbReference type="EMBL" id="LAZR01016565">
    <property type="protein sequence ID" value="KKM03960.1"/>
    <property type="molecule type" value="Genomic_DNA"/>
</dbReference>
<accession>A0A0F9GYU0</accession>
<protein>
    <submittedName>
        <fullName evidence="1">Uncharacterized protein</fullName>
    </submittedName>
</protein>
<sequence>MNGKTPQFDRALDEYLSGLELDEKGGQWRTCRFSKEKFYVRPEDINFYKKVCVPLPTLKPNERRRRRVASQNSYNLFKNTSAFSGKRIITVYQPGSPYKVYEHEIWRSDEWDPMDYGSEYTTSSSFFEQFHKLQLEVPRTSLIGDPSNVDSEYTNVSKNLKNCYIVFDQNGGEDLYYHQCCADDKNCLNCWALDYSDTCYECKLSKRLYKCFFCEQCRNCMEDYFLWDCRNCEYCFMSSNLRNKKYYFRNEYVGKEKYEKRMKDIYLGDYTKLQLLIREFEELKTKAPRKPFWNEKVENVYGDFIYNSKNVYMGLYVENSENIAYAEGGDDSADCYDINGGTGNELCYEFSNIWTGNSYNCKFSLNIENC</sequence>
<evidence type="ECO:0000313" key="1">
    <source>
        <dbReference type="EMBL" id="KKM03960.1"/>
    </source>
</evidence>
<proteinExistence type="predicted"/>
<organism evidence="1">
    <name type="scientific">marine sediment metagenome</name>
    <dbReference type="NCBI Taxonomy" id="412755"/>
    <lineage>
        <taxon>unclassified sequences</taxon>
        <taxon>metagenomes</taxon>
        <taxon>ecological metagenomes</taxon>
    </lineage>
</organism>
<feature type="non-terminal residue" evidence="1">
    <location>
        <position position="370"/>
    </location>
</feature>